<comment type="caution">
    <text evidence="2">The sequence shown here is derived from an EMBL/GenBank/DDBJ whole genome shotgun (WGS) entry which is preliminary data.</text>
</comment>
<keyword evidence="1" id="KW-0812">Transmembrane</keyword>
<dbReference type="RefSeq" id="WP_145984256.1">
    <property type="nucleotide sequence ID" value="NZ_LFJC01000003.1"/>
</dbReference>
<dbReference type="AlphaFoldDB" id="A0A2M6U4K8"/>
<gene>
    <name evidence="2" type="ORF">TSA1_01175</name>
</gene>
<proteinExistence type="predicted"/>
<protein>
    <submittedName>
        <fullName evidence="2">Uncharacterized protein</fullName>
    </submittedName>
</protein>
<feature type="transmembrane region" description="Helical" evidence="1">
    <location>
        <begin position="20"/>
        <end position="40"/>
    </location>
</feature>
<dbReference type="EMBL" id="LFJC01000003">
    <property type="protein sequence ID" value="PIS99523.1"/>
    <property type="molecule type" value="Genomic_DNA"/>
</dbReference>
<dbReference type="Proteomes" id="UP000228930">
    <property type="component" value="Unassembled WGS sequence"/>
</dbReference>
<evidence type="ECO:0000256" key="1">
    <source>
        <dbReference type="SAM" id="Phobius"/>
    </source>
</evidence>
<name>A0A2M6U4K8_9BRAD</name>
<accession>A0A2M6U4K8</accession>
<evidence type="ECO:0000313" key="2">
    <source>
        <dbReference type="EMBL" id="PIS99523.1"/>
    </source>
</evidence>
<keyword evidence="3" id="KW-1185">Reference proteome</keyword>
<keyword evidence="1" id="KW-0472">Membrane</keyword>
<organism evidence="2 3">
    <name type="scientific">Bradyrhizobium nitroreducens</name>
    <dbReference type="NCBI Taxonomy" id="709803"/>
    <lineage>
        <taxon>Bacteria</taxon>
        <taxon>Pseudomonadati</taxon>
        <taxon>Pseudomonadota</taxon>
        <taxon>Alphaproteobacteria</taxon>
        <taxon>Hyphomicrobiales</taxon>
        <taxon>Nitrobacteraceae</taxon>
        <taxon>Bradyrhizobium</taxon>
    </lineage>
</organism>
<keyword evidence="1" id="KW-1133">Transmembrane helix</keyword>
<reference evidence="2 3" key="1">
    <citation type="submission" date="2015-06" db="EMBL/GenBank/DDBJ databases">
        <title>Comparative genome analysis of nirS-carrying Bradyrhizobium sp. strains.</title>
        <authorList>
            <person name="Ishii S."/>
            <person name="Jang J."/>
            <person name="Nishizawa T."/>
            <person name="Senoo K."/>
        </authorList>
    </citation>
    <scope>NUCLEOTIDE SEQUENCE [LARGE SCALE GENOMIC DNA]</scope>
    <source>
        <strain evidence="2 3">TSA1</strain>
    </source>
</reference>
<sequence>METSEPASGLSTKSKFSTAHYAAVVSTIALIVSGGSLLFTKRAYDLAAAKDERELLEKEPVVDVQVAPNGKARSADLIIYIFNRGDINLVPQDITALHLLEHGDLYLSAARQSVEKLSTSLSLKSMGVIFPKSAATMKATVSGVTDGKDDWPKTGVDLTFTLRVRLADQGETLKTMSVTREIKPGP</sequence>
<evidence type="ECO:0000313" key="3">
    <source>
        <dbReference type="Proteomes" id="UP000228930"/>
    </source>
</evidence>